<protein>
    <recommendedName>
        <fullName evidence="4">MACPF domain-containing protein</fullName>
    </recommendedName>
</protein>
<feature type="coiled-coil region" evidence="1">
    <location>
        <begin position="375"/>
        <end position="406"/>
    </location>
</feature>
<dbReference type="OrthoDB" id="2487678at2759"/>
<sequence length="726" mass="84919">MSSNPGLNYKEIGFISISIQVGDKIVAKNVAVNKNDSFKQIRDRFKIYNEKDCDLVITNCMVFTGKNGLPIPQDKEEELKLENFEDYDILKILDNKSSNFTEFLKGKSIEIQVDSKSMTTFKKFTKENSLSDIRNEFKKNHGNDILIEDFMVFMKDKSQIPPDEESNVKLEQFMDSGTIVIKVESLKELPKCNHLIKKFYLKHGLKKMNDSIEILKKAIKFHCKTKEETKKGKCRCIKTYTKIEVHSKGIETSTDTSHKKLIAITGNAEIPHPFFAEKFAISYKRANEIIKQIDNSHEYNEIIIKKAELKLHKPKLAHDLLIEVRKILTFDDEVEKLKLIKIKNSEDKELNKYLQDLKGSSLDESYKEEIRNFINNSKEVLKNNSLKNLENLEKRVKEELHKIYEEFGKFYAKKVFFGGKLMNFKTNNQSIYDRFKSNRASITNNAGNFGEVTAQTSNKDEEKKREVVKDIGFEVVGGSKDQDDITSWITSLSDWKNWEIVGYEDEPIFNLLDNHQRDRIIKKIVGKRILKKGLIHINENEYQIFAFVVDKKRKSDIYSIRVVYKNDDHKLLIHCIEGNKNEFNLDVGWIIVGYPKTFDFEEPEFKRSEHIKETDTIQVDLDDFPLITCVQDLQPLDDYNKYNSIALGVTFSKEDYKSDACLFAYNVKSRQLEQIDDWSAFSINYSSISFNTKQKLWKRHFFDLNNWYLTITGKNCVIYKERREIK</sequence>
<evidence type="ECO:0008006" key="4">
    <source>
        <dbReference type="Google" id="ProtNLM"/>
    </source>
</evidence>
<dbReference type="Proteomes" id="UP000266673">
    <property type="component" value="Unassembled WGS sequence"/>
</dbReference>
<organism evidence="2 3">
    <name type="scientific">Gigaspora rosea</name>
    <dbReference type="NCBI Taxonomy" id="44941"/>
    <lineage>
        <taxon>Eukaryota</taxon>
        <taxon>Fungi</taxon>
        <taxon>Fungi incertae sedis</taxon>
        <taxon>Mucoromycota</taxon>
        <taxon>Glomeromycotina</taxon>
        <taxon>Glomeromycetes</taxon>
        <taxon>Diversisporales</taxon>
        <taxon>Gigasporaceae</taxon>
        <taxon>Gigaspora</taxon>
    </lineage>
</organism>
<evidence type="ECO:0000313" key="2">
    <source>
        <dbReference type="EMBL" id="RIB04490.1"/>
    </source>
</evidence>
<dbReference type="EMBL" id="QKWP01002171">
    <property type="protein sequence ID" value="RIB04490.1"/>
    <property type="molecule type" value="Genomic_DNA"/>
</dbReference>
<reference evidence="2 3" key="1">
    <citation type="submission" date="2018-06" db="EMBL/GenBank/DDBJ databases">
        <title>Comparative genomics reveals the genomic features of Rhizophagus irregularis, R. cerebriforme, R. diaphanum and Gigaspora rosea, and their symbiotic lifestyle signature.</title>
        <authorList>
            <person name="Morin E."/>
            <person name="San Clemente H."/>
            <person name="Chen E.C.H."/>
            <person name="De La Providencia I."/>
            <person name="Hainaut M."/>
            <person name="Kuo A."/>
            <person name="Kohler A."/>
            <person name="Murat C."/>
            <person name="Tang N."/>
            <person name="Roy S."/>
            <person name="Loubradou J."/>
            <person name="Henrissat B."/>
            <person name="Grigoriev I.V."/>
            <person name="Corradi N."/>
            <person name="Roux C."/>
            <person name="Martin F.M."/>
        </authorList>
    </citation>
    <scope>NUCLEOTIDE SEQUENCE [LARGE SCALE GENOMIC DNA]</scope>
    <source>
        <strain evidence="2 3">DAOM 194757</strain>
    </source>
</reference>
<name>A0A397U2N1_9GLOM</name>
<evidence type="ECO:0000313" key="3">
    <source>
        <dbReference type="Proteomes" id="UP000266673"/>
    </source>
</evidence>
<proteinExistence type="predicted"/>
<comment type="caution">
    <text evidence="2">The sequence shown here is derived from an EMBL/GenBank/DDBJ whole genome shotgun (WGS) entry which is preliminary data.</text>
</comment>
<keyword evidence="1" id="KW-0175">Coiled coil</keyword>
<dbReference type="AlphaFoldDB" id="A0A397U2N1"/>
<gene>
    <name evidence="2" type="ORF">C2G38_2222250</name>
</gene>
<accession>A0A397U2N1</accession>
<evidence type="ECO:0000256" key="1">
    <source>
        <dbReference type="SAM" id="Coils"/>
    </source>
</evidence>
<dbReference type="STRING" id="44941.A0A397U2N1"/>
<keyword evidence="3" id="KW-1185">Reference proteome</keyword>